<dbReference type="Gene3D" id="3.40.50.720">
    <property type="entry name" value="NAD(P)-binding Rossmann-like Domain"/>
    <property type="match status" value="2"/>
</dbReference>
<dbReference type="PANTHER" id="PTHR10996">
    <property type="entry name" value="2-HYDROXYACID DEHYDROGENASE-RELATED"/>
    <property type="match status" value="1"/>
</dbReference>
<evidence type="ECO:0000256" key="3">
    <source>
        <dbReference type="RuleBase" id="RU003719"/>
    </source>
</evidence>
<dbReference type="PANTHER" id="PTHR10996:SF277">
    <property type="entry name" value="GLYOXYLATE REDUCTASE_HYDROXYPYRUVATE REDUCTASE"/>
    <property type="match status" value="1"/>
</dbReference>
<feature type="domain" description="D-isomer specific 2-hydroxyacid dehydrogenase catalytic" evidence="4">
    <location>
        <begin position="25"/>
        <end position="330"/>
    </location>
</feature>
<feature type="domain" description="D-isomer specific 2-hydroxyacid dehydrogenase NAD-binding" evidence="5">
    <location>
        <begin position="127"/>
        <end position="305"/>
    </location>
</feature>
<dbReference type="InterPro" id="IPR036291">
    <property type="entry name" value="NAD(P)-bd_dom_sf"/>
</dbReference>
<evidence type="ECO:0000259" key="4">
    <source>
        <dbReference type="Pfam" id="PF00389"/>
    </source>
</evidence>
<dbReference type="SUPFAM" id="SSF52283">
    <property type="entry name" value="Formate/glycerate dehydrogenase catalytic domain-like"/>
    <property type="match status" value="1"/>
</dbReference>
<dbReference type="PROSITE" id="PS00671">
    <property type="entry name" value="D_2_HYDROXYACID_DH_3"/>
    <property type="match status" value="1"/>
</dbReference>
<dbReference type="GO" id="GO:0030267">
    <property type="term" value="F:glyoxylate reductase (NADPH) activity"/>
    <property type="evidence" value="ECO:0007669"/>
    <property type="project" value="TreeGrafter"/>
</dbReference>
<dbReference type="InterPro" id="IPR006139">
    <property type="entry name" value="D-isomer_2_OHA_DH_cat_dom"/>
</dbReference>
<dbReference type="EMBL" id="BT076312">
    <property type="protein sequence ID" value="ACO10736.1"/>
    <property type="molecule type" value="mRNA"/>
</dbReference>
<name>C1BNY3_CALRO</name>
<protein>
    <recommendedName>
        <fullName evidence="2">Glyoxylate reductase/hydroxypyruvate reductase</fullName>
    </recommendedName>
</protein>
<dbReference type="Pfam" id="PF02826">
    <property type="entry name" value="2-Hacid_dh_C"/>
    <property type="match status" value="1"/>
</dbReference>
<sequence>MSLHNSSSGVSKSIMSRRVFITRTECEEPTIQLLRDGNFEVEVYDKPGKCPPEVLKEKLRSGVSALLVFCGDVINSEVIDAGKDLRVVSTFSVGFDHLDVEYMKSKGVIGTNTPGAVSVSTAETALVLILMVLKRVQECQSIMRTYEGTEAYFPPAWVLGNNLNRRVVGILGLGRIGLEIAKRVLPFGPQRIMYSGRSGPKEGVEFAEYVSFQDLISQSGVLIIACSLNPETKHLVDKEVFKNMKNSAVVINIARGGIIEQDDMVEALKSNQIAGAGIDVMTPEPLSRDHSLMNMSNVVVFPHIGTNTVETRLDMGKMAAENIINALSPETEEVTNRIA</sequence>
<organism evidence="6">
    <name type="scientific">Caligus rogercresseyi</name>
    <name type="common">Sea louse</name>
    <dbReference type="NCBI Taxonomy" id="217165"/>
    <lineage>
        <taxon>Eukaryota</taxon>
        <taxon>Metazoa</taxon>
        <taxon>Ecdysozoa</taxon>
        <taxon>Arthropoda</taxon>
        <taxon>Crustacea</taxon>
        <taxon>Multicrustacea</taxon>
        <taxon>Hexanauplia</taxon>
        <taxon>Copepoda</taxon>
        <taxon>Siphonostomatoida</taxon>
        <taxon>Caligidae</taxon>
        <taxon>Caligus</taxon>
    </lineage>
</organism>
<comment type="similarity">
    <text evidence="3">Belongs to the D-isomer specific 2-hydroxyacid dehydrogenase family.</text>
</comment>
<keyword evidence="1 3" id="KW-0560">Oxidoreductase</keyword>
<gene>
    <name evidence="6" type="primary">GRHPR</name>
</gene>
<dbReference type="GO" id="GO:0016618">
    <property type="term" value="F:hydroxypyruvate reductase [NAD(P)H] activity"/>
    <property type="evidence" value="ECO:0007669"/>
    <property type="project" value="TreeGrafter"/>
</dbReference>
<proteinExistence type="evidence at transcript level"/>
<dbReference type="GO" id="GO:0051287">
    <property type="term" value="F:NAD binding"/>
    <property type="evidence" value="ECO:0007669"/>
    <property type="project" value="InterPro"/>
</dbReference>
<accession>C1BNY3</accession>
<evidence type="ECO:0000256" key="1">
    <source>
        <dbReference type="ARBA" id="ARBA00023002"/>
    </source>
</evidence>
<dbReference type="InterPro" id="IPR050223">
    <property type="entry name" value="D-isomer_2-hydroxyacid_DH"/>
</dbReference>
<dbReference type="FunFam" id="3.40.50.720:FF:000026">
    <property type="entry name" value="Glyoxylate/hydroxypyruvate reductase B"/>
    <property type="match status" value="1"/>
</dbReference>
<evidence type="ECO:0000259" key="5">
    <source>
        <dbReference type="Pfam" id="PF02826"/>
    </source>
</evidence>
<dbReference type="GO" id="GO:0005829">
    <property type="term" value="C:cytosol"/>
    <property type="evidence" value="ECO:0007669"/>
    <property type="project" value="TreeGrafter"/>
</dbReference>
<dbReference type="CDD" id="cd05301">
    <property type="entry name" value="GDH"/>
    <property type="match status" value="1"/>
</dbReference>
<dbReference type="Pfam" id="PF00389">
    <property type="entry name" value="2-Hacid_dh"/>
    <property type="match status" value="1"/>
</dbReference>
<dbReference type="AlphaFoldDB" id="C1BNY3"/>
<reference evidence="6" key="1">
    <citation type="submission" date="2009-03" db="EMBL/GenBank/DDBJ databases">
        <title>Caligus rogercresseyi ESTs and full-length cDNAs.</title>
        <authorList>
            <person name="Yasuike M."/>
            <person name="von Schalburg K."/>
            <person name="Cooper G."/>
            <person name="Leong J."/>
            <person name="Jones S.R.M."/>
            <person name="Koop B.F."/>
        </authorList>
    </citation>
    <scope>NUCLEOTIDE SEQUENCE</scope>
    <source>
        <tissue evidence="6">Whole tissue</tissue>
    </source>
</reference>
<dbReference type="InterPro" id="IPR029753">
    <property type="entry name" value="D-isomer_DH_CS"/>
</dbReference>
<evidence type="ECO:0000256" key="2">
    <source>
        <dbReference type="ARBA" id="ARBA00073306"/>
    </source>
</evidence>
<keyword evidence="6" id="KW-0670">Pyruvate</keyword>
<dbReference type="InterPro" id="IPR006140">
    <property type="entry name" value="D-isomer_DH_NAD-bd"/>
</dbReference>
<dbReference type="SUPFAM" id="SSF51735">
    <property type="entry name" value="NAD(P)-binding Rossmann-fold domains"/>
    <property type="match status" value="1"/>
</dbReference>
<evidence type="ECO:0000313" key="6">
    <source>
        <dbReference type="EMBL" id="ACO10736.1"/>
    </source>
</evidence>